<dbReference type="PROSITE" id="PS51883">
    <property type="entry name" value="OBG"/>
    <property type="match status" value="1"/>
</dbReference>
<dbReference type="Pfam" id="PF01018">
    <property type="entry name" value="GTP1_OBG"/>
    <property type="match status" value="1"/>
</dbReference>
<evidence type="ECO:0000313" key="12">
    <source>
        <dbReference type="Proteomes" id="UP000516072"/>
    </source>
</evidence>
<dbReference type="EMBL" id="LR778175">
    <property type="protein sequence ID" value="CAB1277519.1"/>
    <property type="molecule type" value="Genomic_DNA"/>
</dbReference>
<gene>
    <name evidence="11" type="primary">obgE</name>
    <name evidence="8" type="synonym">obg</name>
    <name evidence="11" type="ORF">NSCAC_1709</name>
</gene>
<dbReference type="InterPro" id="IPR045086">
    <property type="entry name" value="OBG_GTPase"/>
</dbReference>
<feature type="domain" description="OBG-type G" evidence="9">
    <location>
        <begin position="160"/>
        <end position="332"/>
    </location>
</feature>
<keyword evidence="3 8" id="KW-0479">Metal-binding</keyword>
<dbReference type="FunFam" id="2.70.210.12:FF:000001">
    <property type="entry name" value="GTPase Obg"/>
    <property type="match status" value="1"/>
</dbReference>
<dbReference type="HAMAP" id="MF_01454">
    <property type="entry name" value="GTPase_Obg"/>
    <property type="match status" value="1"/>
</dbReference>
<dbReference type="PROSITE" id="PS51710">
    <property type="entry name" value="G_OBG"/>
    <property type="match status" value="1"/>
</dbReference>
<evidence type="ECO:0000256" key="7">
    <source>
        <dbReference type="ARBA" id="ARBA00023134"/>
    </source>
</evidence>
<keyword evidence="7 8" id="KW-0342">GTP-binding</keyword>
<dbReference type="EC" id="3.6.5.-" evidence="8"/>
<evidence type="ECO:0000256" key="1">
    <source>
        <dbReference type="ARBA" id="ARBA00007699"/>
    </source>
</evidence>
<evidence type="ECO:0000259" key="9">
    <source>
        <dbReference type="PROSITE" id="PS51710"/>
    </source>
</evidence>
<dbReference type="Gene3D" id="3.40.50.300">
    <property type="entry name" value="P-loop containing nucleotide triphosphate hydrolases"/>
    <property type="match status" value="1"/>
</dbReference>
<dbReference type="InterPro" id="IPR027417">
    <property type="entry name" value="P-loop_NTPase"/>
</dbReference>
<dbReference type="NCBIfam" id="TIGR02729">
    <property type="entry name" value="Obg_CgtA"/>
    <property type="match status" value="1"/>
</dbReference>
<dbReference type="Pfam" id="PF01926">
    <property type="entry name" value="MMR_HSR1"/>
    <property type="match status" value="1"/>
</dbReference>
<feature type="binding site" evidence="8">
    <location>
        <position position="193"/>
    </location>
    <ligand>
        <name>Mg(2+)</name>
        <dbReference type="ChEBI" id="CHEBI:18420"/>
    </ligand>
</feature>
<keyword evidence="4 8" id="KW-0547">Nucleotide-binding</keyword>
<feature type="binding site" evidence="8">
    <location>
        <begin position="282"/>
        <end position="285"/>
    </location>
    <ligand>
        <name>GTP</name>
        <dbReference type="ChEBI" id="CHEBI:37565"/>
    </ligand>
</feature>
<dbReference type="AlphaFoldDB" id="A0A7G1QBN0"/>
<comment type="function">
    <text evidence="8">An essential GTPase which binds GTP, GDP and possibly (p)ppGpp with moderate affinity, with high nucleotide exchange rates and a fairly low GTP hydrolysis rate. Plays a role in control of the cell cycle, stress response, ribosome biogenesis and in those bacteria that undergo differentiation, in morphogenesis control.</text>
</comment>
<feature type="binding site" evidence="8">
    <location>
        <begin position="191"/>
        <end position="195"/>
    </location>
    <ligand>
        <name>GTP</name>
        <dbReference type="ChEBI" id="CHEBI:37565"/>
    </ligand>
</feature>
<dbReference type="GO" id="GO:0005525">
    <property type="term" value="F:GTP binding"/>
    <property type="evidence" value="ECO:0007669"/>
    <property type="project" value="UniProtKB-UniRule"/>
</dbReference>
<evidence type="ECO:0000256" key="3">
    <source>
        <dbReference type="ARBA" id="ARBA00022723"/>
    </source>
</evidence>
<feature type="binding site" evidence="8">
    <location>
        <begin position="166"/>
        <end position="173"/>
    </location>
    <ligand>
        <name>GTP</name>
        <dbReference type="ChEBI" id="CHEBI:37565"/>
    </ligand>
</feature>
<name>A0A7G1QBN0_9GAMM</name>
<organism evidence="11 12">
    <name type="scientific">Candidatus Nitrosacidococcus tergens</name>
    <dbReference type="NCBI Taxonomy" id="553981"/>
    <lineage>
        <taxon>Bacteria</taxon>
        <taxon>Pseudomonadati</taxon>
        <taxon>Pseudomonadota</taxon>
        <taxon>Gammaproteobacteria</taxon>
        <taxon>Chromatiales</taxon>
        <taxon>Chromatiaceae</taxon>
        <taxon>Candidatus Nitrosacidococcus</taxon>
    </lineage>
</organism>
<reference evidence="11 12" key="1">
    <citation type="submission" date="2020-03" db="EMBL/GenBank/DDBJ databases">
        <authorList>
            <person name="Picone N."/>
        </authorList>
    </citation>
    <scope>NUCLEOTIDE SEQUENCE [LARGE SCALE GENOMIC DNA]</scope>
    <source>
        <strain evidence="11">NSCAC1</strain>
    </source>
</reference>
<keyword evidence="12" id="KW-1185">Reference proteome</keyword>
<evidence type="ECO:0000256" key="5">
    <source>
        <dbReference type="ARBA" id="ARBA00022801"/>
    </source>
</evidence>
<feature type="binding site" evidence="8">
    <location>
        <begin position="213"/>
        <end position="216"/>
    </location>
    <ligand>
        <name>GTP</name>
        <dbReference type="ChEBI" id="CHEBI:37565"/>
    </ligand>
</feature>
<dbReference type="PANTHER" id="PTHR11702">
    <property type="entry name" value="DEVELOPMENTALLY REGULATED GTP-BINDING PROTEIN-RELATED"/>
    <property type="match status" value="1"/>
</dbReference>
<dbReference type="NCBIfam" id="NF008955">
    <property type="entry name" value="PRK12297.1"/>
    <property type="match status" value="1"/>
</dbReference>
<sequence length="338" mass="36877">MKFVDEAIIKVQAGAGGSGCLSFRREKFIPFGGPDGGNGGKGGNAYLIADERINTLIDFRHRRHFIAQRGENGRGRLQSGKNGQDLYIPVPVGTEAWELETGDFFGDLTTSKQTLLVAKGGRYGLGNAHFKSSTNRAPRKFTKGELGEELSLRLELKLLADVGLLGLPNAGKSTFTRQISAANPKVASYPFTTLYPNLGVVRVGLDQSFVIADIPGIIEGASQGTGLGIQFLKHLSRTRLLIHLVDILPDQADLITNIQTIAKELEQFSLKLANQEQWLVFNKIDLLSEAELRDLCKNICTHLSWQKPVYYISSVTGQGCQSLIAAIMAYLETVSAKN</sequence>
<dbReference type="RefSeq" id="WP_197744352.1">
    <property type="nucleotide sequence ID" value="NZ_LR778175.1"/>
</dbReference>
<evidence type="ECO:0000313" key="11">
    <source>
        <dbReference type="EMBL" id="CAB1277519.1"/>
    </source>
</evidence>
<dbReference type="InterPro" id="IPR006169">
    <property type="entry name" value="GTP1_OBG_dom"/>
</dbReference>
<keyword evidence="6 8" id="KW-0460">Magnesium</keyword>
<dbReference type="SUPFAM" id="SSF82051">
    <property type="entry name" value="Obg GTP-binding protein N-terminal domain"/>
    <property type="match status" value="1"/>
</dbReference>
<dbReference type="GO" id="GO:0003924">
    <property type="term" value="F:GTPase activity"/>
    <property type="evidence" value="ECO:0007669"/>
    <property type="project" value="UniProtKB-UniRule"/>
</dbReference>
<dbReference type="PIRSF" id="PIRSF002401">
    <property type="entry name" value="GTP_bd_Obg/CgtA"/>
    <property type="match status" value="1"/>
</dbReference>
<accession>A0A7G1QBN0</accession>
<feature type="domain" description="Obg" evidence="10">
    <location>
        <begin position="1"/>
        <end position="159"/>
    </location>
</feature>
<dbReference type="InterPro" id="IPR014100">
    <property type="entry name" value="GTP-bd_Obg/CgtA"/>
</dbReference>
<dbReference type="GO" id="GO:0000287">
    <property type="term" value="F:magnesium ion binding"/>
    <property type="evidence" value="ECO:0007669"/>
    <property type="project" value="InterPro"/>
</dbReference>
<evidence type="ECO:0000256" key="6">
    <source>
        <dbReference type="ARBA" id="ARBA00022842"/>
    </source>
</evidence>
<dbReference type="GO" id="GO:0005737">
    <property type="term" value="C:cytoplasm"/>
    <property type="evidence" value="ECO:0007669"/>
    <property type="project" value="UniProtKB-SubCell"/>
</dbReference>
<protein>
    <recommendedName>
        <fullName evidence="8">GTPase Obg</fullName>
        <ecNumber evidence="8">3.6.5.-</ecNumber>
    </recommendedName>
    <alternativeName>
        <fullName evidence="8">GTP-binding protein Obg</fullName>
    </alternativeName>
</protein>
<comment type="cofactor">
    <cofactor evidence="8">
        <name>Mg(2+)</name>
        <dbReference type="ChEBI" id="CHEBI:18420"/>
    </cofactor>
</comment>
<dbReference type="InterPro" id="IPR031167">
    <property type="entry name" value="G_OBG"/>
</dbReference>
<dbReference type="PANTHER" id="PTHR11702:SF31">
    <property type="entry name" value="MITOCHONDRIAL RIBOSOME-ASSOCIATED GTPASE 2"/>
    <property type="match status" value="1"/>
</dbReference>
<feature type="binding site" evidence="8">
    <location>
        <position position="173"/>
    </location>
    <ligand>
        <name>Mg(2+)</name>
        <dbReference type="ChEBI" id="CHEBI:18420"/>
    </ligand>
</feature>
<dbReference type="CDD" id="cd01898">
    <property type="entry name" value="Obg"/>
    <property type="match status" value="1"/>
</dbReference>
<dbReference type="NCBIfam" id="NF008956">
    <property type="entry name" value="PRK12299.1"/>
    <property type="match status" value="1"/>
</dbReference>
<evidence type="ECO:0000256" key="8">
    <source>
        <dbReference type="HAMAP-Rule" id="MF_01454"/>
    </source>
</evidence>
<dbReference type="PRINTS" id="PR00326">
    <property type="entry name" value="GTP1OBG"/>
</dbReference>
<evidence type="ECO:0000256" key="2">
    <source>
        <dbReference type="ARBA" id="ARBA00022490"/>
    </source>
</evidence>
<dbReference type="Proteomes" id="UP000516072">
    <property type="component" value="Chromosome"/>
</dbReference>
<keyword evidence="5 8" id="KW-0378">Hydrolase</keyword>
<comment type="similarity">
    <text evidence="1 8">Belongs to the TRAFAC class OBG-HflX-like GTPase superfamily. OBG GTPase family.</text>
</comment>
<dbReference type="Gene3D" id="2.70.210.12">
    <property type="entry name" value="GTP1/OBG domain"/>
    <property type="match status" value="1"/>
</dbReference>
<proteinExistence type="inferred from homology"/>
<comment type="subcellular location">
    <subcellularLocation>
        <location evidence="8">Cytoplasm</location>
    </subcellularLocation>
</comment>
<dbReference type="GO" id="GO:0043022">
    <property type="term" value="F:ribosome binding"/>
    <property type="evidence" value="ECO:0007669"/>
    <property type="project" value="UniProtKB-ARBA"/>
</dbReference>
<dbReference type="InterPro" id="IPR036726">
    <property type="entry name" value="GTP1_OBG_dom_sf"/>
</dbReference>
<comment type="subunit">
    <text evidence="8">Monomer.</text>
</comment>
<evidence type="ECO:0000256" key="4">
    <source>
        <dbReference type="ARBA" id="ARBA00022741"/>
    </source>
</evidence>
<dbReference type="SUPFAM" id="SSF52540">
    <property type="entry name" value="P-loop containing nucleoside triphosphate hydrolases"/>
    <property type="match status" value="1"/>
</dbReference>
<dbReference type="KEGG" id="ntg:NSCAC_1709"/>
<dbReference type="GO" id="GO:0042254">
    <property type="term" value="P:ribosome biogenesis"/>
    <property type="evidence" value="ECO:0007669"/>
    <property type="project" value="UniProtKB-UniRule"/>
</dbReference>
<dbReference type="PROSITE" id="PS00905">
    <property type="entry name" value="GTP1_OBG"/>
    <property type="match status" value="1"/>
</dbReference>
<evidence type="ECO:0000259" key="10">
    <source>
        <dbReference type="PROSITE" id="PS51883"/>
    </source>
</evidence>
<dbReference type="InterPro" id="IPR006073">
    <property type="entry name" value="GTP-bd"/>
</dbReference>
<dbReference type="InterPro" id="IPR006074">
    <property type="entry name" value="GTP1-OBG_CS"/>
</dbReference>
<keyword evidence="2 8" id="KW-0963">Cytoplasm</keyword>
<feature type="binding site" evidence="8">
    <location>
        <begin position="313"/>
        <end position="315"/>
    </location>
    <ligand>
        <name>GTP</name>
        <dbReference type="ChEBI" id="CHEBI:37565"/>
    </ligand>
</feature>